<dbReference type="GO" id="GO:0016832">
    <property type="term" value="F:aldehyde-lyase activity"/>
    <property type="evidence" value="ECO:0007669"/>
    <property type="project" value="TreeGrafter"/>
</dbReference>
<dbReference type="SMART" id="SM01007">
    <property type="entry name" value="Aldolase_II"/>
    <property type="match status" value="1"/>
</dbReference>
<keyword evidence="2" id="KW-0456">Lyase</keyword>
<keyword evidence="1" id="KW-0479">Metal-binding</keyword>
<dbReference type="Pfam" id="PF00596">
    <property type="entry name" value="Aldolase_II"/>
    <property type="match status" value="1"/>
</dbReference>
<comment type="caution">
    <text evidence="4">The sequence shown here is derived from an EMBL/GenBank/DDBJ whole genome shotgun (WGS) entry which is preliminary data.</text>
</comment>
<evidence type="ECO:0000313" key="5">
    <source>
        <dbReference type="Proteomes" id="UP000886721"/>
    </source>
</evidence>
<dbReference type="InterPro" id="IPR001303">
    <property type="entry name" value="Aldolase_II/adducin_N"/>
</dbReference>
<dbReference type="Gene3D" id="3.40.225.10">
    <property type="entry name" value="Class II aldolase/adducin N-terminal domain"/>
    <property type="match status" value="1"/>
</dbReference>
<accession>A0A9D1WUK7</accession>
<feature type="domain" description="Class II aldolase/adducin N-terminal" evidence="3">
    <location>
        <begin position="10"/>
        <end position="187"/>
    </location>
</feature>
<reference evidence="4" key="1">
    <citation type="journal article" date="2021" name="PeerJ">
        <title>Extensive microbial diversity within the chicken gut microbiome revealed by metagenomics and culture.</title>
        <authorList>
            <person name="Gilroy R."/>
            <person name="Ravi A."/>
            <person name="Getino M."/>
            <person name="Pursley I."/>
            <person name="Horton D.L."/>
            <person name="Alikhan N.F."/>
            <person name="Baker D."/>
            <person name="Gharbi K."/>
            <person name="Hall N."/>
            <person name="Watson M."/>
            <person name="Adriaenssens E.M."/>
            <person name="Foster-Nyarko E."/>
            <person name="Jarju S."/>
            <person name="Secka A."/>
            <person name="Antonio M."/>
            <person name="Oren A."/>
            <person name="Chaudhuri R.R."/>
            <person name="La Ragione R."/>
            <person name="Hildebrand F."/>
            <person name="Pallen M.J."/>
        </authorList>
    </citation>
    <scope>NUCLEOTIDE SEQUENCE</scope>
    <source>
        <strain evidence="4">CHK191-13928</strain>
    </source>
</reference>
<evidence type="ECO:0000313" key="4">
    <source>
        <dbReference type="EMBL" id="HIX67427.1"/>
    </source>
</evidence>
<dbReference type="PANTHER" id="PTHR22789">
    <property type="entry name" value="FUCULOSE PHOSPHATE ALDOLASE"/>
    <property type="match status" value="1"/>
</dbReference>
<evidence type="ECO:0000256" key="2">
    <source>
        <dbReference type="ARBA" id="ARBA00023239"/>
    </source>
</evidence>
<name>A0A9D1WUK7_9FIRM</name>
<dbReference type="InterPro" id="IPR050197">
    <property type="entry name" value="Aldolase_class_II_sugar_metab"/>
</dbReference>
<dbReference type="GO" id="GO:0005829">
    <property type="term" value="C:cytosol"/>
    <property type="evidence" value="ECO:0007669"/>
    <property type="project" value="TreeGrafter"/>
</dbReference>
<protein>
    <submittedName>
        <fullName evidence="4">Class II aldolase/adducin family protein</fullName>
    </submittedName>
</protein>
<proteinExistence type="predicted"/>
<dbReference type="Proteomes" id="UP000886721">
    <property type="component" value="Unassembled WGS sequence"/>
</dbReference>
<sequence length="225" mass="24937">MEHKETEIKKEIVFYAKLMDEKGLVNTLEGNLSILDRETGKLYITPSGTRKRFLKEDMIAVVKDGEQIGGTAKKSSEFLLHEAALKARPDCNAVAHIHAPYLTAYAYCGKNISLKCSTTFALVYGEEIPCLPYGEAGTVHIADGIEDVIRHHDLILLGNHGVVSVGKTMEDAIKIIEAAEEVLKIYHITKEIGSVKNIPEDQWKSLVENHPGSIKNRKKQTGGRK</sequence>
<dbReference type="SUPFAM" id="SSF53639">
    <property type="entry name" value="AraD/HMP-PK domain-like"/>
    <property type="match status" value="1"/>
</dbReference>
<gene>
    <name evidence="4" type="ORF">H9735_04770</name>
</gene>
<dbReference type="EMBL" id="DXEM01000014">
    <property type="protein sequence ID" value="HIX67427.1"/>
    <property type="molecule type" value="Genomic_DNA"/>
</dbReference>
<dbReference type="AlphaFoldDB" id="A0A9D1WUK7"/>
<evidence type="ECO:0000259" key="3">
    <source>
        <dbReference type="SMART" id="SM01007"/>
    </source>
</evidence>
<organism evidence="4 5">
    <name type="scientific">Candidatus Anaerostipes excrementavium</name>
    <dbReference type="NCBI Taxonomy" id="2838463"/>
    <lineage>
        <taxon>Bacteria</taxon>
        <taxon>Bacillati</taxon>
        <taxon>Bacillota</taxon>
        <taxon>Clostridia</taxon>
        <taxon>Lachnospirales</taxon>
        <taxon>Lachnospiraceae</taxon>
        <taxon>Anaerostipes</taxon>
    </lineage>
</organism>
<dbReference type="PANTHER" id="PTHR22789:SF0">
    <property type="entry name" value="3-OXO-TETRONATE 4-PHOSPHATE DECARBOXYLASE-RELATED"/>
    <property type="match status" value="1"/>
</dbReference>
<dbReference type="GO" id="GO:0046872">
    <property type="term" value="F:metal ion binding"/>
    <property type="evidence" value="ECO:0007669"/>
    <property type="project" value="UniProtKB-KW"/>
</dbReference>
<dbReference type="InterPro" id="IPR036409">
    <property type="entry name" value="Aldolase_II/adducin_N_sf"/>
</dbReference>
<reference evidence="4" key="2">
    <citation type="submission" date="2021-04" db="EMBL/GenBank/DDBJ databases">
        <authorList>
            <person name="Gilroy R."/>
        </authorList>
    </citation>
    <scope>NUCLEOTIDE SEQUENCE</scope>
    <source>
        <strain evidence="4">CHK191-13928</strain>
    </source>
</reference>
<evidence type="ECO:0000256" key="1">
    <source>
        <dbReference type="ARBA" id="ARBA00022723"/>
    </source>
</evidence>
<dbReference type="GO" id="GO:0019323">
    <property type="term" value="P:pentose catabolic process"/>
    <property type="evidence" value="ECO:0007669"/>
    <property type="project" value="TreeGrafter"/>
</dbReference>